<keyword evidence="4" id="KW-0067">ATP-binding</keyword>
<organism evidence="9 10">
    <name type="scientific">Bacillus safensis</name>
    <dbReference type="NCBI Taxonomy" id="561879"/>
    <lineage>
        <taxon>Bacteria</taxon>
        <taxon>Bacillati</taxon>
        <taxon>Bacillota</taxon>
        <taxon>Bacilli</taxon>
        <taxon>Bacillales</taxon>
        <taxon>Bacillaceae</taxon>
        <taxon>Bacillus</taxon>
    </lineage>
</organism>
<reference evidence="9 10" key="1">
    <citation type="submission" date="2019-12" db="EMBL/GenBank/DDBJ databases">
        <title>Full genome sequence of a Bacillus safensis strain isolated from commercially available natto in Indonesia.</title>
        <authorList>
            <person name="Yoshida M."/>
            <person name="Uomi M."/>
            <person name="Waturangi D."/>
            <person name="Ekaputri J.J."/>
            <person name="Setiamarga D.H.E."/>
        </authorList>
    </citation>
    <scope>NUCLEOTIDE SEQUENCE [LARGE SCALE GENOMIC DNA]</scope>
    <source>
        <strain evidence="9 10">IDN1</strain>
    </source>
</reference>
<evidence type="ECO:0000313" key="10">
    <source>
        <dbReference type="Proteomes" id="UP000464658"/>
    </source>
</evidence>
<evidence type="ECO:0000256" key="5">
    <source>
        <dbReference type="ARBA" id="ARBA00022917"/>
    </source>
</evidence>
<keyword evidence="6" id="KW-0030">Aminoacyl-tRNA synthetase</keyword>
<dbReference type="Gene3D" id="1.10.730.10">
    <property type="entry name" value="Isoleucyl-tRNA Synthetase, Domain 1"/>
    <property type="match status" value="1"/>
</dbReference>
<dbReference type="GO" id="GO:0005524">
    <property type="term" value="F:ATP binding"/>
    <property type="evidence" value="ECO:0007669"/>
    <property type="project" value="UniProtKB-KW"/>
</dbReference>
<proteinExistence type="predicted"/>
<dbReference type="Gene3D" id="3.40.50.620">
    <property type="entry name" value="HUPs"/>
    <property type="match status" value="1"/>
</dbReference>
<dbReference type="GO" id="GO:0004832">
    <property type="term" value="F:valine-tRNA ligase activity"/>
    <property type="evidence" value="ECO:0007669"/>
    <property type="project" value="UniProtKB-EC"/>
</dbReference>
<evidence type="ECO:0000256" key="2">
    <source>
        <dbReference type="ARBA" id="ARBA00022598"/>
    </source>
</evidence>
<dbReference type="InterPro" id="IPR014729">
    <property type="entry name" value="Rossmann-like_a/b/a_fold"/>
</dbReference>
<dbReference type="Proteomes" id="UP000464658">
    <property type="component" value="Chromosome"/>
</dbReference>
<evidence type="ECO:0000256" key="1">
    <source>
        <dbReference type="ARBA" id="ARBA00013169"/>
    </source>
</evidence>
<dbReference type="SUPFAM" id="SSF52374">
    <property type="entry name" value="Nucleotidylyl transferase"/>
    <property type="match status" value="1"/>
</dbReference>
<sequence>MIFQGLEFTGEKPFKDVLIHGLIRDEQGRKMSKSLGNGIDPMEVIDKYGADSLRYFLATGSSPGQDLRFSFEKVESTWNFANKIWNASRFALMNMMV</sequence>
<gene>
    <name evidence="9" type="ORF">BsIDN1_48650</name>
</gene>
<dbReference type="GO" id="GO:0006438">
    <property type="term" value="P:valyl-tRNA aminoacylation"/>
    <property type="evidence" value="ECO:0007669"/>
    <property type="project" value="InterPro"/>
</dbReference>
<dbReference type="PANTHER" id="PTHR11946:SF93">
    <property type="entry name" value="VALINE--TRNA LIGASE, CHLOROPLASTIC_MITOCHONDRIAL 2"/>
    <property type="match status" value="1"/>
</dbReference>
<evidence type="ECO:0000256" key="6">
    <source>
        <dbReference type="ARBA" id="ARBA00023146"/>
    </source>
</evidence>
<accession>A0A5S9MCQ0</accession>
<dbReference type="InterPro" id="IPR002300">
    <property type="entry name" value="aa-tRNA-synth_Ia"/>
</dbReference>
<evidence type="ECO:0000259" key="8">
    <source>
        <dbReference type="Pfam" id="PF00133"/>
    </source>
</evidence>
<protein>
    <recommendedName>
        <fullName evidence="1">valine--tRNA ligase</fullName>
        <ecNumber evidence="1">6.1.1.9</ecNumber>
    </recommendedName>
    <alternativeName>
        <fullName evidence="7">Valyl-tRNA synthetase</fullName>
    </alternativeName>
</protein>
<keyword evidence="3" id="KW-0547">Nucleotide-binding</keyword>
<evidence type="ECO:0000256" key="4">
    <source>
        <dbReference type="ARBA" id="ARBA00022840"/>
    </source>
</evidence>
<evidence type="ECO:0000313" key="9">
    <source>
        <dbReference type="EMBL" id="BBP91247.1"/>
    </source>
</evidence>
<keyword evidence="2" id="KW-0436">Ligase</keyword>
<dbReference type="GO" id="GO:0005829">
    <property type="term" value="C:cytosol"/>
    <property type="evidence" value="ECO:0007669"/>
    <property type="project" value="TreeGrafter"/>
</dbReference>
<dbReference type="EMBL" id="AP021906">
    <property type="protein sequence ID" value="BBP91247.1"/>
    <property type="molecule type" value="Genomic_DNA"/>
</dbReference>
<feature type="domain" description="Aminoacyl-tRNA synthetase class Ia" evidence="8">
    <location>
        <begin position="1"/>
        <end position="70"/>
    </location>
</feature>
<dbReference type="EC" id="6.1.1.9" evidence="1"/>
<keyword evidence="5" id="KW-0648">Protein biosynthesis</keyword>
<evidence type="ECO:0000256" key="7">
    <source>
        <dbReference type="ARBA" id="ARBA00029936"/>
    </source>
</evidence>
<name>A0A5S9MCQ0_BACIA</name>
<dbReference type="InterPro" id="IPR002303">
    <property type="entry name" value="Valyl-tRNA_ligase"/>
</dbReference>
<dbReference type="AlphaFoldDB" id="A0A5S9MCQ0"/>
<evidence type="ECO:0000256" key="3">
    <source>
        <dbReference type="ARBA" id="ARBA00022741"/>
    </source>
</evidence>
<dbReference type="PANTHER" id="PTHR11946">
    <property type="entry name" value="VALYL-TRNA SYNTHETASES"/>
    <property type="match status" value="1"/>
</dbReference>
<dbReference type="Pfam" id="PF00133">
    <property type="entry name" value="tRNA-synt_1"/>
    <property type="match status" value="1"/>
</dbReference>